<dbReference type="RefSeq" id="WP_311736554.1">
    <property type="nucleotide sequence ID" value="NZ_JACHVY010000001.1"/>
</dbReference>
<reference evidence="1 2" key="2">
    <citation type="submission" date="2020-08" db="EMBL/GenBank/DDBJ databases">
        <authorList>
            <person name="Partida-Martinez L."/>
            <person name="Huntemann M."/>
            <person name="Clum A."/>
            <person name="Wang J."/>
            <person name="Palaniappan K."/>
            <person name="Ritter S."/>
            <person name="Chen I.-M."/>
            <person name="Stamatis D."/>
            <person name="Reddy T."/>
            <person name="O'Malley R."/>
            <person name="Daum C."/>
            <person name="Shapiro N."/>
            <person name="Ivanova N."/>
            <person name="Kyrpides N."/>
            <person name="Woyke T."/>
        </authorList>
    </citation>
    <scope>NUCLEOTIDE SEQUENCE [LARGE SCALE GENOMIC DNA]</scope>
    <source>
        <strain evidence="1 2">AS2.23</strain>
    </source>
</reference>
<dbReference type="Pfam" id="PF08282">
    <property type="entry name" value="Hydrolase_3"/>
    <property type="match status" value="2"/>
</dbReference>
<dbReference type="Gene3D" id="3.30.1240.10">
    <property type="match status" value="1"/>
</dbReference>
<evidence type="ECO:0000313" key="2">
    <source>
        <dbReference type="Proteomes" id="UP000533269"/>
    </source>
</evidence>
<dbReference type="InterPro" id="IPR023214">
    <property type="entry name" value="HAD_sf"/>
</dbReference>
<dbReference type="AlphaFoldDB" id="A0A7W4XXE4"/>
<name>A0A7W4XXE4_KINRA</name>
<keyword evidence="1" id="KW-0378">Hydrolase</keyword>
<evidence type="ECO:0000313" key="1">
    <source>
        <dbReference type="EMBL" id="MBB2901129.1"/>
    </source>
</evidence>
<dbReference type="Proteomes" id="UP000533269">
    <property type="component" value="Unassembled WGS sequence"/>
</dbReference>
<protein>
    <submittedName>
        <fullName evidence="1">Hydroxymethylpyrimidine pyrophosphatase-like HAD family hydrolase</fullName>
    </submittedName>
</protein>
<dbReference type="Gene3D" id="3.40.50.1000">
    <property type="entry name" value="HAD superfamily/HAD-like"/>
    <property type="match status" value="1"/>
</dbReference>
<dbReference type="GO" id="GO:0005829">
    <property type="term" value="C:cytosol"/>
    <property type="evidence" value="ECO:0007669"/>
    <property type="project" value="TreeGrafter"/>
</dbReference>
<dbReference type="EMBL" id="JACHVY010000001">
    <property type="protein sequence ID" value="MBB2901129.1"/>
    <property type="molecule type" value="Genomic_DNA"/>
</dbReference>
<dbReference type="GO" id="GO:0016791">
    <property type="term" value="F:phosphatase activity"/>
    <property type="evidence" value="ECO:0007669"/>
    <property type="project" value="TreeGrafter"/>
</dbReference>
<sequence length="274" mass="28931">MSRGLDGVMVALDIDGTVVDLDEKMSDRVREAVQGVAAGGAHVVVATGRSLHGTVPVLQRLGLHHGFAVCSNGAVTVELDPAEPAGYRVVSLHTFDPSAVAGELYEHLPTGLFAVEVLGRGFKVTAPFPDGELTGELEVVPFEELFAEPVMRVVVRSPEHSSTEFSRLVERVGLHGVAYSVGWTAWLDLAPDGVTKASALEEVRVRLDVARRATLAVGDGRNDVEMLRWAARGVAMGNAPAEVREAADAVTAHVDEDGLALVLEDLLASGFPAA</sequence>
<accession>A0A7W4XXE4</accession>
<dbReference type="SUPFAM" id="SSF56784">
    <property type="entry name" value="HAD-like"/>
    <property type="match status" value="1"/>
</dbReference>
<organism evidence="1 2">
    <name type="scientific">Kineococcus radiotolerans</name>
    <dbReference type="NCBI Taxonomy" id="131568"/>
    <lineage>
        <taxon>Bacteria</taxon>
        <taxon>Bacillati</taxon>
        <taxon>Actinomycetota</taxon>
        <taxon>Actinomycetes</taxon>
        <taxon>Kineosporiales</taxon>
        <taxon>Kineosporiaceae</taxon>
        <taxon>Kineococcus</taxon>
    </lineage>
</organism>
<dbReference type="GO" id="GO:0000287">
    <property type="term" value="F:magnesium ion binding"/>
    <property type="evidence" value="ECO:0007669"/>
    <property type="project" value="TreeGrafter"/>
</dbReference>
<dbReference type="PANTHER" id="PTHR10000:SF8">
    <property type="entry name" value="HAD SUPERFAMILY HYDROLASE-LIKE, TYPE 3"/>
    <property type="match status" value="1"/>
</dbReference>
<dbReference type="InterPro" id="IPR036412">
    <property type="entry name" value="HAD-like_sf"/>
</dbReference>
<gene>
    <name evidence="1" type="ORF">FHR75_001917</name>
</gene>
<dbReference type="PANTHER" id="PTHR10000">
    <property type="entry name" value="PHOSPHOSERINE PHOSPHATASE"/>
    <property type="match status" value="1"/>
</dbReference>
<dbReference type="PROSITE" id="PS01229">
    <property type="entry name" value="COF_2"/>
    <property type="match status" value="1"/>
</dbReference>
<reference evidence="1 2" key="1">
    <citation type="submission" date="2020-08" db="EMBL/GenBank/DDBJ databases">
        <title>The Agave Microbiome: Exploring the role of microbial communities in plant adaptations to desert environments.</title>
        <authorList>
            <person name="Partida-Martinez L.P."/>
        </authorList>
    </citation>
    <scope>NUCLEOTIDE SEQUENCE [LARGE SCALE GENOMIC DNA]</scope>
    <source>
        <strain evidence="1 2">AS2.23</strain>
    </source>
</reference>
<proteinExistence type="predicted"/>
<comment type="caution">
    <text evidence="1">The sequence shown here is derived from an EMBL/GenBank/DDBJ whole genome shotgun (WGS) entry which is preliminary data.</text>
</comment>